<accession>A0A1G9JZJ4</accession>
<proteinExistence type="predicted"/>
<evidence type="ECO:0000313" key="2">
    <source>
        <dbReference type="Proteomes" id="UP000199476"/>
    </source>
</evidence>
<dbReference type="AlphaFoldDB" id="A0A1G9JZJ4"/>
<organism evidence="1 2">
    <name type="scientific">Halarsenatibacter silvermanii</name>
    <dbReference type="NCBI Taxonomy" id="321763"/>
    <lineage>
        <taxon>Bacteria</taxon>
        <taxon>Bacillati</taxon>
        <taxon>Bacillota</taxon>
        <taxon>Clostridia</taxon>
        <taxon>Halanaerobiales</taxon>
        <taxon>Halarsenatibacteraceae</taxon>
        <taxon>Halarsenatibacter</taxon>
    </lineage>
</organism>
<evidence type="ECO:0000313" key="1">
    <source>
        <dbReference type="EMBL" id="SDL42938.1"/>
    </source>
</evidence>
<protein>
    <recommendedName>
        <fullName evidence="3">General secretion pathway GspH domain-containing protein</fullName>
    </recommendedName>
</protein>
<reference evidence="1 2" key="1">
    <citation type="submission" date="2016-10" db="EMBL/GenBank/DDBJ databases">
        <authorList>
            <person name="de Groot N.N."/>
        </authorList>
    </citation>
    <scope>NUCLEOTIDE SEQUENCE [LARGE SCALE GENOMIC DNA]</scope>
    <source>
        <strain evidence="1 2">SLAS-1</strain>
    </source>
</reference>
<dbReference type="Proteomes" id="UP000199476">
    <property type="component" value="Unassembled WGS sequence"/>
</dbReference>
<sequence>MMKIFELLLLLTLILLVSSSFLSPDFYLVENMILRNRIRSDLLQVVHYARSEAYLSGTGIEVVLEKSTDEIQREERPAVKVYPRKIDSSHSHADRQVSISGEVKFPGFSDDDWLVPFQFAASGNSRSGTLEWEVGESVEKIVVNNRGRIRLE</sequence>
<dbReference type="EMBL" id="FNGO01000004">
    <property type="protein sequence ID" value="SDL42938.1"/>
    <property type="molecule type" value="Genomic_DNA"/>
</dbReference>
<name>A0A1G9JZJ4_9FIRM</name>
<dbReference type="STRING" id="321763.SAMN04488692_104132"/>
<keyword evidence="2" id="KW-1185">Reference proteome</keyword>
<evidence type="ECO:0008006" key="3">
    <source>
        <dbReference type="Google" id="ProtNLM"/>
    </source>
</evidence>
<gene>
    <name evidence="1" type="ORF">SAMN04488692_104132</name>
</gene>